<dbReference type="PIRSF" id="PIRSF009320">
    <property type="entry name" value="Nuc_binding_HP_1000"/>
    <property type="match status" value="1"/>
</dbReference>
<protein>
    <recommendedName>
        <fullName evidence="1">AAA domain-containing protein</fullName>
    </recommendedName>
</protein>
<dbReference type="STRING" id="360411.AC812_12375"/>
<accession>A0A0P6X126</accession>
<dbReference type="CDD" id="cd02042">
    <property type="entry name" value="ParAB_family"/>
    <property type="match status" value="1"/>
</dbReference>
<gene>
    <name evidence="2" type="ORF">AC812_12375</name>
</gene>
<proteinExistence type="predicted"/>
<dbReference type="RefSeq" id="WP_061918927.1">
    <property type="nucleotide sequence ID" value="NZ_DF967971.1"/>
</dbReference>
<dbReference type="PANTHER" id="PTHR13696">
    <property type="entry name" value="P-LOOP CONTAINING NUCLEOSIDE TRIPHOSPHATE HYDROLASE"/>
    <property type="match status" value="1"/>
</dbReference>
<dbReference type="InterPro" id="IPR027417">
    <property type="entry name" value="P-loop_NTPase"/>
</dbReference>
<dbReference type="EMBL" id="LGHJ01000017">
    <property type="protein sequence ID" value="KPL74583.1"/>
    <property type="molecule type" value="Genomic_DNA"/>
</dbReference>
<keyword evidence="3" id="KW-1185">Reference proteome</keyword>
<dbReference type="SUPFAM" id="SSF52540">
    <property type="entry name" value="P-loop containing nucleoside triphosphate hydrolases"/>
    <property type="match status" value="1"/>
</dbReference>
<dbReference type="OrthoDB" id="9815116at2"/>
<feature type="domain" description="AAA" evidence="1">
    <location>
        <begin position="1"/>
        <end position="167"/>
    </location>
</feature>
<comment type="caution">
    <text evidence="2">The sequence shown here is derived from an EMBL/GenBank/DDBJ whole genome shotgun (WGS) entry which is preliminary data.</text>
</comment>
<reference evidence="2 3" key="1">
    <citation type="submission" date="2015-07" db="EMBL/GenBank/DDBJ databases">
        <title>Draft genome of Bellilinea caldifistulae DSM 17877.</title>
        <authorList>
            <person name="Hemp J."/>
            <person name="Ward L.M."/>
            <person name="Pace L.A."/>
            <person name="Fischer W.W."/>
        </authorList>
    </citation>
    <scope>NUCLEOTIDE SEQUENCE [LARGE SCALE GENOMIC DNA]</scope>
    <source>
        <strain evidence="2 3">GOMI-1</strain>
    </source>
</reference>
<organism evidence="2 3">
    <name type="scientific">Bellilinea caldifistulae</name>
    <dbReference type="NCBI Taxonomy" id="360411"/>
    <lineage>
        <taxon>Bacteria</taxon>
        <taxon>Bacillati</taxon>
        <taxon>Chloroflexota</taxon>
        <taxon>Anaerolineae</taxon>
        <taxon>Anaerolineales</taxon>
        <taxon>Anaerolineaceae</taxon>
        <taxon>Bellilinea</taxon>
    </lineage>
</organism>
<evidence type="ECO:0000313" key="2">
    <source>
        <dbReference type="EMBL" id="KPL74583.1"/>
    </source>
</evidence>
<dbReference type="AlphaFoldDB" id="A0A0P6X126"/>
<dbReference type="Pfam" id="PF13614">
    <property type="entry name" value="AAA_31"/>
    <property type="match status" value="1"/>
</dbReference>
<sequence>MKVFSFINQKGGVGKTTSAITLGHGLAIGGYRVLLIDGDKQGHVERHLKIPKAGGFRRWFYEEEPMEKHIVEARPNLWVLPGDKSTNLVIGKLRDEPLATPLFVRRIRQEAESLGMQVCLIDLGPGLDHLQTAAMMASDYVVIPVSPRFLDMDGVAEVTSTMAELNYSKGKSWERFIILPTMYVRVWRESGTRLKELVDTFGSLVWPPIPNDPRVVESAGRGMTLWEYAAETKAVKGIEAGGKRIGGYEEALRRMRRLLEEG</sequence>
<dbReference type="PANTHER" id="PTHR13696:SF98">
    <property type="entry name" value="PLASMID PARTITION PROTEIN A"/>
    <property type="match status" value="1"/>
</dbReference>
<name>A0A0P6X126_9CHLR</name>
<evidence type="ECO:0000259" key="1">
    <source>
        <dbReference type="Pfam" id="PF13614"/>
    </source>
</evidence>
<dbReference type="Proteomes" id="UP000050514">
    <property type="component" value="Unassembled WGS sequence"/>
</dbReference>
<dbReference type="InterPro" id="IPR025669">
    <property type="entry name" value="AAA_dom"/>
</dbReference>
<dbReference type="Gene3D" id="3.40.50.300">
    <property type="entry name" value="P-loop containing nucleotide triphosphate hydrolases"/>
    <property type="match status" value="1"/>
</dbReference>
<dbReference type="InterPro" id="IPR050678">
    <property type="entry name" value="DNA_Partitioning_ATPase"/>
</dbReference>
<evidence type="ECO:0000313" key="3">
    <source>
        <dbReference type="Proteomes" id="UP000050514"/>
    </source>
</evidence>